<sequence>MDVQVKLDQFEGPLDLLLHLIERSEVDIYEISITEITNQYIEILDQAKELRLEIASEFVVMAATLLAIKSRMLLPTKPSNETLLDGELEEWSDPREQLIERLLEYKRYKRLGQVLAEREAEQSRLFGRAPIDLSAYAKEIHPLKGTSLDAILSAFEEILRQNKRQESEPTTKLIREEISVSDRMEEIVQFLKRRRKVFFTDLCTWSVLTRERIITTFLALLELMRGKQVYCVQTHPFKELEITWIGKEERVLIHG</sequence>
<dbReference type="AlphaFoldDB" id="A0A1M4TJA8"/>
<dbReference type="Pfam" id="PF02616">
    <property type="entry name" value="SMC_ScpA"/>
    <property type="match status" value="1"/>
</dbReference>
<evidence type="ECO:0000256" key="3">
    <source>
        <dbReference type="HAMAP-Rule" id="MF_01805"/>
    </source>
</evidence>
<dbReference type="GO" id="GO:0051301">
    <property type="term" value="P:cell division"/>
    <property type="evidence" value="ECO:0007669"/>
    <property type="project" value="UniProtKB-KW"/>
</dbReference>
<keyword evidence="3" id="KW-0131">Cell cycle</keyword>
<dbReference type="OrthoDB" id="9811016at2"/>
<dbReference type="HAMAP" id="MF_01805">
    <property type="entry name" value="ScpA"/>
    <property type="match status" value="1"/>
</dbReference>
<evidence type="ECO:0000313" key="5">
    <source>
        <dbReference type="Proteomes" id="UP000184476"/>
    </source>
</evidence>
<dbReference type="PANTHER" id="PTHR33969">
    <property type="entry name" value="SEGREGATION AND CONDENSATION PROTEIN A"/>
    <property type="match status" value="1"/>
</dbReference>
<dbReference type="GO" id="GO:0006260">
    <property type="term" value="P:DNA replication"/>
    <property type="evidence" value="ECO:0007669"/>
    <property type="project" value="UniProtKB-UniRule"/>
</dbReference>
<dbReference type="Proteomes" id="UP000184476">
    <property type="component" value="Unassembled WGS sequence"/>
</dbReference>
<dbReference type="EMBL" id="FQVL01000001">
    <property type="protein sequence ID" value="SHE44550.1"/>
    <property type="molecule type" value="Genomic_DNA"/>
</dbReference>
<keyword evidence="1 3" id="KW-0159">Chromosome partition</keyword>
<dbReference type="PANTHER" id="PTHR33969:SF2">
    <property type="entry name" value="SEGREGATION AND CONDENSATION PROTEIN A"/>
    <property type="match status" value="1"/>
</dbReference>
<dbReference type="Gene3D" id="6.10.250.2410">
    <property type="match status" value="1"/>
</dbReference>
<dbReference type="GO" id="GO:0005737">
    <property type="term" value="C:cytoplasm"/>
    <property type="evidence" value="ECO:0007669"/>
    <property type="project" value="UniProtKB-SubCell"/>
</dbReference>
<keyword evidence="5" id="KW-1185">Reference proteome</keyword>
<accession>A0A1M4TJA8</accession>
<gene>
    <name evidence="3" type="primary">scpA</name>
    <name evidence="4" type="ORF">SAMN05444392_101494</name>
</gene>
<evidence type="ECO:0000256" key="2">
    <source>
        <dbReference type="ARBA" id="ARBA00044777"/>
    </source>
</evidence>
<keyword evidence="3" id="KW-0963">Cytoplasm</keyword>
<name>A0A1M4TJA8_9BACL</name>
<evidence type="ECO:0000313" key="4">
    <source>
        <dbReference type="EMBL" id="SHE44550.1"/>
    </source>
</evidence>
<reference evidence="4 5" key="1">
    <citation type="submission" date="2016-11" db="EMBL/GenBank/DDBJ databases">
        <authorList>
            <person name="Jaros S."/>
            <person name="Januszkiewicz K."/>
            <person name="Wedrychowicz H."/>
        </authorList>
    </citation>
    <scope>NUCLEOTIDE SEQUENCE [LARGE SCALE GENOMIC DNA]</scope>
    <source>
        <strain evidence="4 5">DSM 44666</strain>
    </source>
</reference>
<dbReference type="InterPro" id="IPR023093">
    <property type="entry name" value="ScpA-like_C"/>
</dbReference>
<comment type="subunit">
    <text evidence="3">Component of a cohesin-like complex composed of ScpA, ScpB and the Smc homodimer, in which ScpA and ScpB bind to the head domain of Smc. The presence of the three proteins is required for the association of the complex with DNA.</text>
</comment>
<dbReference type="RefSeq" id="WP_073151404.1">
    <property type="nucleotide sequence ID" value="NZ_FQVL01000001.1"/>
</dbReference>
<comment type="subcellular location">
    <subcellularLocation>
        <location evidence="3">Cytoplasm</location>
    </subcellularLocation>
    <text evidence="3">Associated with two foci at the outer edges of the nucleoid region in young cells, and at four foci within both cell halves in older cells.</text>
</comment>
<organism evidence="4 5">
    <name type="scientific">Seinonella peptonophila</name>
    <dbReference type="NCBI Taxonomy" id="112248"/>
    <lineage>
        <taxon>Bacteria</taxon>
        <taxon>Bacillati</taxon>
        <taxon>Bacillota</taxon>
        <taxon>Bacilli</taxon>
        <taxon>Bacillales</taxon>
        <taxon>Thermoactinomycetaceae</taxon>
        <taxon>Seinonella</taxon>
    </lineage>
</organism>
<comment type="function">
    <text evidence="3">Participates in chromosomal partition during cell division. May act via the formation of a condensin-like complex containing Smc and ScpB that pull DNA away from mid-cell into both cell halves.</text>
</comment>
<comment type="similarity">
    <text evidence="3">Belongs to the ScpA family.</text>
</comment>
<dbReference type="InterPro" id="IPR003768">
    <property type="entry name" value="ScpA"/>
</dbReference>
<evidence type="ECO:0000256" key="1">
    <source>
        <dbReference type="ARBA" id="ARBA00022829"/>
    </source>
</evidence>
<protein>
    <recommendedName>
        <fullName evidence="2 3">Segregation and condensation protein A</fullName>
    </recommendedName>
</protein>
<dbReference type="STRING" id="112248.SAMN05444392_101494"/>
<dbReference type="GO" id="GO:0007059">
    <property type="term" value="P:chromosome segregation"/>
    <property type="evidence" value="ECO:0007669"/>
    <property type="project" value="UniProtKB-UniRule"/>
</dbReference>
<proteinExistence type="inferred from homology"/>
<keyword evidence="3" id="KW-0132">Cell division</keyword>
<dbReference type="Gene3D" id="1.10.10.580">
    <property type="entry name" value="Structural maintenance of chromosome 1. Chain E"/>
    <property type="match status" value="1"/>
</dbReference>